<organism evidence="11 12">
    <name type="scientific">Evansella alkalicola</name>
    <dbReference type="NCBI Taxonomy" id="745819"/>
    <lineage>
        <taxon>Bacteria</taxon>
        <taxon>Bacillati</taxon>
        <taxon>Bacillota</taxon>
        <taxon>Bacilli</taxon>
        <taxon>Bacillales</taxon>
        <taxon>Bacillaceae</taxon>
        <taxon>Evansella</taxon>
    </lineage>
</organism>
<evidence type="ECO:0000256" key="3">
    <source>
        <dbReference type="ARBA" id="ARBA00005984"/>
    </source>
</evidence>
<keyword evidence="8" id="KW-0460">Magnesium</keyword>
<dbReference type="Gene3D" id="3.40.720.10">
    <property type="entry name" value="Alkaline Phosphatase, subunit A"/>
    <property type="match status" value="1"/>
</dbReference>
<keyword evidence="12" id="KW-1185">Reference proteome</keyword>
<evidence type="ECO:0000256" key="5">
    <source>
        <dbReference type="ARBA" id="ARBA00022723"/>
    </source>
</evidence>
<dbReference type="EC" id="3.1.3.1" evidence="11"/>
<dbReference type="PROSITE" id="PS00123">
    <property type="entry name" value="ALKALINE_PHOSPHATASE"/>
    <property type="match status" value="1"/>
</dbReference>
<dbReference type="InterPro" id="IPR001952">
    <property type="entry name" value="Alkaline_phosphatase"/>
</dbReference>
<dbReference type="Proteomes" id="UP000790580">
    <property type="component" value="Unassembled WGS sequence"/>
</dbReference>
<name>A0ABS6JSC6_9BACI</name>
<dbReference type="PANTHER" id="PTHR11596:SF5">
    <property type="entry name" value="ALKALINE PHOSPHATASE"/>
    <property type="match status" value="1"/>
</dbReference>
<sequence>MIACAEDTEEPPQDENQSDPQQEEEAPAGEEQADTNSTTPKNVIVMIGDGMGVGQMEVARLFEHGKNGELFMETLPNVALSRTYSADNMVTDSAAAGTALANGEKTNNGMLGVSPDGEELTSVLDIFQEQGKTVGIVSTNTVTDATPAGFVAKVESRAGQDEIARQIFEGQYDIALGGGRRNFEPDRQDGNDLIEDFLEAGYELVETRDELIAYEANEDTKLLGLFHPSFMNYVGDREVNNSEEPTLVEMTEKAIERASLDEDGFFLMIEGARIDHISHAADFGGIWRETVEFDHAVEYAVNWAEDDGETLVLVLADHETMGVAATEEMNIDALKAVGVSPEYMAQQLEIDEGTGNYTEESIKEVFAEYANIDISDEEVREFQENVWDADDPEGRLILEHEVGWEIGSIIAYHYRAGVIDRQIREESDTGGHTGNMVPVFSIGVGAERFEGVLDNIEIPRMIAEISGYEFTLGEND</sequence>
<evidence type="ECO:0000256" key="9">
    <source>
        <dbReference type="RuleBase" id="RU003946"/>
    </source>
</evidence>
<dbReference type="CDD" id="cd16012">
    <property type="entry name" value="ALP"/>
    <property type="match status" value="1"/>
</dbReference>
<comment type="cofactor">
    <cofactor evidence="1">
        <name>Mg(2+)</name>
        <dbReference type="ChEBI" id="CHEBI:18420"/>
    </cofactor>
</comment>
<dbReference type="Pfam" id="PF00245">
    <property type="entry name" value="Alk_phosphatase"/>
    <property type="match status" value="1"/>
</dbReference>
<comment type="similarity">
    <text evidence="3 9">Belongs to the alkaline phosphatase family.</text>
</comment>
<evidence type="ECO:0000256" key="8">
    <source>
        <dbReference type="ARBA" id="ARBA00022842"/>
    </source>
</evidence>
<dbReference type="PRINTS" id="PR00113">
    <property type="entry name" value="ALKPHPHTASE"/>
</dbReference>
<accession>A0ABS6JSC6</accession>
<dbReference type="SUPFAM" id="SSF53649">
    <property type="entry name" value="Alkaline phosphatase-like"/>
    <property type="match status" value="1"/>
</dbReference>
<evidence type="ECO:0000256" key="6">
    <source>
        <dbReference type="ARBA" id="ARBA00022801"/>
    </source>
</evidence>
<evidence type="ECO:0000256" key="7">
    <source>
        <dbReference type="ARBA" id="ARBA00022833"/>
    </source>
</evidence>
<evidence type="ECO:0000313" key="11">
    <source>
        <dbReference type="EMBL" id="MBU9721476.1"/>
    </source>
</evidence>
<evidence type="ECO:0000313" key="12">
    <source>
        <dbReference type="Proteomes" id="UP000790580"/>
    </source>
</evidence>
<evidence type="ECO:0000256" key="4">
    <source>
        <dbReference type="ARBA" id="ARBA00022553"/>
    </source>
</evidence>
<dbReference type="GO" id="GO:0004035">
    <property type="term" value="F:alkaline phosphatase activity"/>
    <property type="evidence" value="ECO:0007669"/>
    <property type="project" value="UniProtKB-EC"/>
</dbReference>
<evidence type="ECO:0000256" key="10">
    <source>
        <dbReference type="SAM" id="MobiDB-lite"/>
    </source>
</evidence>
<dbReference type="EMBL" id="JAHQCR010000034">
    <property type="protein sequence ID" value="MBU9721476.1"/>
    <property type="molecule type" value="Genomic_DNA"/>
</dbReference>
<dbReference type="PANTHER" id="PTHR11596">
    <property type="entry name" value="ALKALINE PHOSPHATASE"/>
    <property type="match status" value="1"/>
</dbReference>
<dbReference type="SMART" id="SM00098">
    <property type="entry name" value="alkPPc"/>
    <property type="match status" value="1"/>
</dbReference>
<proteinExistence type="inferred from homology"/>
<keyword evidence="5" id="KW-0479">Metal-binding</keyword>
<feature type="compositionally biased region" description="Acidic residues" evidence="10">
    <location>
        <begin position="1"/>
        <end position="33"/>
    </location>
</feature>
<gene>
    <name evidence="11" type="ORF">KS407_08460</name>
</gene>
<dbReference type="Gene3D" id="1.10.60.40">
    <property type="match status" value="1"/>
</dbReference>
<evidence type="ECO:0000256" key="2">
    <source>
        <dbReference type="ARBA" id="ARBA00001947"/>
    </source>
</evidence>
<comment type="cofactor">
    <cofactor evidence="2">
        <name>Zn(2+)</name>
        <dbReference type="ChEBI" id="CHEBI:29105"/>
    </cofactor>
</comment>
<keyword evidence="7" id="KW-0862">Zinc</keyword>
<protein>
    <submittedName>
        <fullName evidence="11">Alkaline phosphatase</fullName>
        <ecNumber evidence="11">3.1.3.1</ecNumber>
    </submittedName>
</protein>
<evidence type="ECO:0000256" key="1">
    <source>
        <dbReference type="ARBA" id="ARBA00001946"/>
    </source>
</evidence>
<comment type="caution">
    <text evidence="11">The sequence shown here is derived from an EMBL/GenBank/DDBJ whole genome shotgun (WGS) entry which is preliminary data.</text>
</comment>
<feature type="region of interest" description="Disordered" evidence="10">
    <location>
        <begin position="1"/>
        <end position="41"/>
    </location>
</feature>
<keyword evidence="4" id="KW-0597">Phosphoprotein</keyword>
<keyword evidence="6 11" id="KW-0378">Hydrolase</keyword>
<dbReference type="InterPro" id="IPR018299">
    <property type="entry name" value="Alkaline_phosphatase_AS"/>
</dbReference>
<reference evidence="11 12" key="1">
    <citation type="submission" date="2021-06" db="EMBL/GenBank/DDBJ databases">
        <title>Bacillus sp. RD4P76, an endophyte from a halophyte.</title>
        <authorList>
            <person name="Sun J.-Q."/>
        </authorList>
    </citation>
    <scope>NUCLEOTIDE SEQUENCE [LARGE SCALE GENOMIC DNA]</scope>
    <source>
        <strain evidence="11 12">JCM 17098</strain>
    </source>
</reference>
<dbReference type="InterPro" id="IPR017850">
    <property type="entry name" value="Alkaline_phosphatase_core_sf"/>
</dbReference>